<protein>
    <recommendedName>
        <fullName evidence="3">Helix-turn-helix type 11 domain-containing protein</fullName>
    </recommendedName>
</protein>
<proteinExistence type="predicted"/>
<dbReference type="OrthoDB" id="1122873at2"/>
<dbReference type="EMBL" id="AQRA01000009">
    <property type="protein sequence ID" value="EZH72139.1"/>
    <property type="molecule type" value="Genomic_DNA"/>
</dbReference>
<dbReference type="Proteomes" id="UP000023541">
    <property type="component" value="Unassembled WGS sequence"/>
</dbReference>
<dbReference type="AlphaFoldDB" id="A0A023BQE2"/>
<reference evidence="1 2" key="1">
    <citation type="submission" date="2014-04" db="EMBL/GenBank/DDBJ databases">
        <title>Aquimarina sp. 22II-S11-z7 Genome Sequencing.</title>
        <authorList>
            <person name="Lai Q."/>
        </authorList>
    </citation>
    <scope>NUCLEOTIDE SEQUENCE [LARGE SCALE GENOMIC DNA]</scope>
    <source>
        <strain evidence="1 2">22II-S11-z7</strain>
    </source>
</reference>
<evidence type="ECO:0008006" key="3">
    <source>
        <dbReference type="Google" id="ProtNLM"/>
    </source>
</evidence>
<accession>A0A023BQE2</accession>
<dbReference type="RefSeq" id="WP_131248869.1">
    <property type="nucleotide sequence ID" value="NZ_AQRA01000009.1"/>
</dbReference>
<gene>
    <name evidence="1" type="ORF">ATO12_24710</name>
</gene>
<evidence type="ECO:0000313" key="1">
    <source>
        <dbReference type="EMBL" id="EZH72139.1"/>
    </source>
</evidence>
<evidence type="ECO:0000313" key="2">
    <source>
        <dbReference type="Proteomes" id="UP000023541"/>
    </source>
</evidence>
<name>A0A023BQE2_9FLAO</name>
<dbReference type="eggNOG" id="COG2378">
    <property type="taxonomic scope" value="Bacteria"/>
</dbReference>
<comment type="caution">
    <text evidence="1">The sequence shown here is derived from an EMBL/GenBank/DDBJ whole genome shotgun (WGS) entry which is preliminary data.</text>
</comment>
<organism evidence="1 2">
    <name type="scientific">Aquimarina atlantica</name>
    <dbReference type="NCBI Taxonomy" id="1317122"/>
    <lineage>
        <taxon>Bacteria</taxon>
        <taxon>Pseudomonadati</taxon>
        <taxon>Bacteroidota</taxon>
        <taxon>Flavobacteriia</taxon>
        <taxon>Flavobacteriales</taxon>
        <taxon>Flavobacteriaceae</taxon>
        <taxon>Aquimarina</taxon>
    </lineage>
</organism>
<keyword evidence="2" id="KW-1185">Reference proteome</keyword>
<dbReference type="STRING" id="1317122.ATO12_24710"/>
<sequence>MNIIIKQIELIERVDQLIRLQATGSPDDLAYRLGISKTKLYRIINTMKSLGAPIEYDIAIQSFVYAEAVGFTFGFYPRQQKHKKLHPFVS</sequence>